<dbReference type="Pfam" id="PF13963">
    <property type="entry name" value="Transpos_assoc"/>
    <property type="match status" value="1"/>
</dbReference>
<organism evidence="2 3">
    <name type="scientific">Dioscorea zingiberensis</name>
    <dbReference type="NCBI Taxonomy" id="325984"/>
    <lineage>
        <taxon>Eukaryota</taxon>
        <taxon>Viridiplantae</taxon>
        <taxon>Streptophyta</taxon>
        <taxon>Embryophyta</taxon>
        <taxon>Tracheophyta</taxon>
        <taxon>Spermatophyta</taxon>
        <taxon>Magnoliopsida</taxon>
        <taxon>Liliopsida</taxon>
        <taxon>Dioscoreales</taxon>
        <taxon>Dioscoreaceae</taxon>
        <taxon>Dioscorea</taxon>
    </lineage>
</organism>
<keyword evidence="3" id="KW-1185">Reference proteome</keyword>
<evidence type="ECO:0000313" key="2">
    <source>
        <dbReference type="EMBL" id="KAJ0963146.1"/>
    </source>
</evidence>
<proteinExistence type="predicted"/>
<dbReference type="Proteomes" id="UP001085076">
    <property type="component" value="Miscellaneous, Linkage group lg09"/>
</dbReference>
<evidence type="ECO:0000313" key="3">
    <source>
        <dbReference type="Proteomes" id="UP001085076"/>
    </source>
</evidence>
<name>A0A9D5BYU8_9LILI</name>
<reference evidence="2" key="1">
    <citation type="submission" date="2021-03" db="EMBL/GenBank/DDBJ databases">
        <authorList>
            <person name="Li Z."/>
            <person name="Yang C."/>
        </authorList>
    </citation>
    <scope>NUCLEOTIDE SEQUENCE</scope>
    <source>
        <strain evidence="2">Dzin_1.0</strain>
        <tissue evidence="2">Leaf</tissue>
    </source>
</reference>
<reference evidence="2" key="2">
    <citation type="journal article" date="2022" name="Hortic Res">
        <title>The genome of Dioscorea zingiberensis sheds light on the biosynthesis, origin and evolution of the medicinally important diosgenin saponins.</title>
        <authorList>
            <person name="Li Y."/>
            <person name="Tan C."/>
            <person name="Li Z."/>
            <person name="Guo J."/>
            <person name="Li S."/>
            <person name="Chen X."/>
            <person name="Wang C."/>
            <person name="Dai X."/>
            <person name="Yang H."/>
            <person name="Song W."/>
            <person name="Hou L."/>
            <person name="Xu J."/>
            <person name="Tong Z."/>
            <person name="Xu A."/>
            <person name="Yuan X."/>
            <person name="Wang W."/>
            <person name="Yang Q."/>
            <person name="Chen L."/>
            <person name="Sun Z."/>
            <person name="Wang K."/>
            <person name="Pan B."/>
            <person name="Chen J."/>
            <person name="Bao Y."/>
            <person name="Liu F."/>
            <person name="Qi X."/>
            <person name="Gang D.R."/>
            <person name="Wen J."/>
            <person name="Li J."/>
        </authorList>
    </citation>
    <scope>NUCLEOTIDE SEQUENCE</scope>
    <source>
        <strain evidence="2">Dzin_1.0</strain>
    </source>
</reference>
<feature type="domain" description="Transposase-associated" evidence="1">
    <location>
        <begin position="3"/>
        <end position="75"/>
    </location>
</feature>
<dbReference type="EMBL" id="JAGGNH010000009">
    <property type="protein sequence ID" value="KAJ0963146.1"/>
    <property type="molecule type" value="Genomic_DNA"/>
</dbReference>
<dbReference type="InterPro" id="IPR029480">
    <property type="entry name" value="Transpos_assoc"/>
</dbReference>
<dbReference type="OrthoDB" id="629391at2759"/>
<gene>
    <name evidence="2" type="ORF">J5N97_028268</name>
</gene>
<sequence>MDKSWITMPRNSPAYDHGVRNFIEFAFQHGSVNDMILCPCPKCGFRKHKTRAEVYDHLICKQFPKGYTVWYLHGELHPQQTNYVSSSVDVASQTNVGANDPIRDMVNDAFGVRNNN</sequence>
<dbReference type="AlphaFoldDB" id="A0A9D5BYU8"/>
<accession>A0A9D5BYU8</accession>
<comment type="caution">
    <text evidence="2">The sequence shown here is derived from an EMBL/GenBank/DDBJ whole genome shotgun (WGS) entry which is preliminary data.</text>
</comment>
<protein>
    <recommendedName>
        <fullName evidence="1">Transposase-associated domain-containing protein</fullName>
    </recommendedName>
</protein>
<evidence type="ECO:0000259" key="1">
    <source>
        <dbReference type="Pfam" id="PF13963"/>
    </source>
</evidence>